<evidence type="ECO:0000313" key="1">
    <source>
        <dbReference type="EMBL" id="RAL24818.1"/>
    </source>
</evidence>
<organism evidence="1 2">
    <name type="scientific">Lujinxingia litoralis</name>
    <dbReference type="NCBI Taxonomy" id="2211119"/>
    <lineage>
        <taxon>Bacteria</taxon>
        <taxon>Deltaproteobacteria</taxon>
        <taxon>Bradymonadales</taxon>
        <taxon>Lujinxingiaceae</taxon>
        <taxon>Lujinxingia</taxon>
    </lineage>
</organism>
<dbReference type="AlphaFoldDB" id="A0A328CA47"/>
<dbReference type="InterPro" id="IPR036291">
    <property type="entry name" value="NAD(P)-bd_dom_sf"/>
</dbReference>
<accession>A0A328CA47</accession>
<dbReference type="SUPFAM" id="SSF51735">
    <property type="entry name" value="NAD(P)-binding Rossmann-fold domains"/>
    <property type="match status" value="1"/>
</dbReference>
<dbReference type="Gene3D" id="3.40.50.720">
    <property type="entry name" value="NAD(P)-binding Rossmann-like Domain"/>
    <property type="match status" value="1"/>
</dbReference>
<dbReference type="GO" id="GO:0005737">
    <property type="term" value="C:cytoplasm"/>
    <property type="evidence" value="ECO:0007669"/>
    <property type="project" value="TreeGrafter"/>
</dbReference>
<dbReference type="InterPro" id="IPR051783">
    <property type="entry name" value="NAD(P)-dependent_oxidoreduct"/>
</dbReference>
<protein>
    <recommendedName>
        <fullName evidence="3">NAD-dependent epimerase/dehydratase domain-containing protein</fullName>
    </recommendedName>
</protein>
<sequence length="291" mass="31247">MTGADNLVGGQVARALCEEGIGVRALVPPEAPRWHLSDLAIDWRTLRNDEGEAGWSEALHGAGALIVADTQRWSGQTGQAAEARQRSVARLRRVLDAAQRAHIPRVVVVSGEQTLADGSAEGAARLPEDFGSPQTQGLLAVESELYRYVAQGMNVCLVVAGLPLGPGDVRGDQLGLFAPDMPMHEGVLHPCDARDLAQAIVAAARKGRAGRRYPVLGKPVPLEKLTELLDAHGGCARPAASKRHWPPDWALRALPLLSDQAAGELGVRSRPLALTIRDTARWYRQAGMLRY</sequence>
<name>A0A328CA47_9DELT</name>
<dbReference type="Proteomes" id="UP000249169">
    <property type="component" value="Unassembled WGS sequence"/>
</dbReference>
<reference evidence="1 2" key="1">
    <citation type="submission" date="2018-05" db="EMBL/GenBank/DDBJ databases">
        <title>Lujinxingia marina gen. nov. sp. nov., a new facultative anaerobic member of the class Deltaproteobacteria, and proposal of Lujinxingaceae fam. nov.</title>
        <authorList>
            <person name="Li C.-M."/>
        </authorList>
    </citation>
    <scope>NUCLEOTIDE SEQUENCE [LARGE SCALE GENOMIC DNA]</scope>
    <source>
        <strain evidence="1 2">B210</strain>
    </source>
</reference>
<evidence type="ECO:0008006" key="3">
    <source>
        <dbReference type="Google" id="ProtNLM"/>
    </source>
</evidence>
<keyword evidence="2" id="KW-1185">Reference proteome</keyword>
<comment type="caution">
    <text evidence="1">The sequence shown here is derived from an EMBL/GenBank/DDBJ whole genome shotgun (WGS) entry which is preliminary data.</text>
</comment>
<dbReference type="PANTHER" id="PTHR48079:SF6">
    <property type="entry name" value="NAD(P)-BINDING DOMAIN-CONTAINING PROTEIN-RELATED"/>
    <property type="match status" value="1"/>
</dbReference>
<dbReference type="EMBL" id="QHKO01000001">
    <property type="protein sequence ID" value="RAL24818.1"/>
    <property type="molecule type" value="Genomic_DNA"/>
</dbReference>
<evidence type="ECO:0000313" key="2">
    <source>
        <dbReference type="Proteomes" id="UP000249169"/>
    </source>
</evidence>
<dbReference type="PANTHER" id="PTHR48079">
    <property type="entry name" value="PROTEIN YEEZ"/>
    <property type="match status" value="1"/>
</dbReference>
<dbReference type="GO" id="GO:0004029">
    <property type="term" value="F:aldehyde dehydrogenase (NAD+) activity"/>
    <property type="evidence" value="ECO:0007669"/>
    <property type="project" value="TreeGrafter"/>
</dbReference>
<proteinExistence type="predicted"/>
<gene>
    <name evidence="1" type="ORF">DL240_00990</name>
</gene>